<organism evidence="2 3">
    <name type="scientific">Urocolius indicus</name>
    <name type="common">Red-faced mousebird</name>
    <name type="synonym">Colius indicus</name>
    <dbReference type="NCBI Taxonomy" id="458196"/>
    <lineage>
        <taxon>Eukaryota</taxon>
        <taxon>Metazoa</taxon>
        <taxon>Chordata</taxon>
        <taxon>Craniata</taxon>
        <taxon>Vertebrata</taxon>
        <taxon>Euteleostomi</taxon>
        <taxon>Archelosauria</taxon>
        <taxon>Archosauria</taxon>
        <taxon>Dinosauria</taxon>
        <taxon>Saurischia</taxon>
        <taxon>Theropoda</taxon>
        <taxon>Coelurosauria</taxon>
        <taxon>Aves</taxon>
        <taxon>Neognathae</taxon>
        <taxon>Neoaves</taxon>
        <taxon>Telluraves</taxon>
        <taxon>Coraciimorphae</taxon>
        <taxon>Coliiformes</taxon>
        <taxon>Coliidae</taxon>
        <taxon>Urocolius</taxon>
    </lineage>
</organism>
<gene>
    <name evidence="2" type="primary">Piwil2</name>
    <name evidence="2" type="ORF">UROIND_R11117</name>
</gene>
<keyword evidence="3" id="KW-1185">Reference proteome</keyword>
<accession>A0A852KNF9</accession>
<dbReference type="Gene3D" id="3.40.50.2300">
    <property type="match status" value="1"/>
</dbReference>
<evidence type="ECO:0000313" key="2">
    <source>
        <dbReference type="EMBL" id="NXX79566.1"/>
    </source>
</evidence>
<dbReference type="InterPro" id="IPR012337">
    <property type="entry name" value="RNaseH-like_sf"/>
</dbReference>
<dbReference type="OrthoDB" id="445936at2759"/>
<sequence>LILLVPELSFMTGCSELKGSRVLKDVMREMLQSPRQHYERLTSLLRQIRGNPEASWELTSWGLVLDSDICRTQGRVLPTERINLQSISIVPGQDLNWSREVTRGVPISVIPLSHWLLVYPRHLQALVKDLVAALQSACVPMGMQLSQPSVLELKDDRIDTFIRSIQTMLGKEDKLQLVLCVISSSRDELYRAIKKLCCVHFPVPSQVINAHTVMGQPGKLKSVAQKVLLQINCKLGGELWGVDIPL</sequence>
<name>A0A852KNF9_UROIN</name>
<dbReference type="PANTHER" id="PTHR22891">
    <property type="entry name" value="EUKARYOTIC TRANSLATION INITIATION FACTOR 2C"/>
    <property type="match status" value="1"/>
</dbReference>
<dbReference type="InterPro" id="IPR003165">
    <property type="entry name" value="Piwi"/>
</dbReference>
<dbReference type="Proteomes" id="UP000654395">
    <property type="component" value="Unassembled WGS sequence"/>
</dbReference>
<dbReference type="FunFam" id="3.40.50.2300:FF:000141">
    <property type="entry name" value="piwi-like protein 2 isoform X1"/>
    <property type="match status" value="1"/>
</dbReference>
<protein>
    <submittedName>
        <fullName evidence="2">PIWL2 protein</fullName>
    </submittedName>
</protein>
<dbReference type="AlphaFoldDB" id="A0A852KNF9"/>
<proteinExistence type="predicted"/>
<feature type="non-terminal residue" evidence="2">
    <location>
        <position position="1"/>
    </location>
</feature>
<reference evidence="2" key="1">
    <citation type="submission" date="2020-02" db="EMBL/GenBank/DDBJ databases">
        <title>Bird 10,000 Genomes (B10K) Project - Family phase.</title>
        <authorList>
            <person name="Zhang G."/>
        </authorList>
    </citation>
    <scope>NUCLEOTIDE SEQUENCE</scope>
    <source>
        <strain evidence="2">B10K-DU-030-59</strain>
    </source>
</reference>
<dbReference type="GO" id="GO:0003676">
    <property type="term" value="F:nucleic acid binding"/>
    <property type="evidence" value="ECO:0007669"/>
    <property type="project" value="InterPro"/>
</dbReference>
<comment type="caution">
    <text evidence="2">The sequence shown here is derived from an EMBL/GenBank/DDBJ whole genome shotgun (WGS) entry which is preliminary data.</text>
</comment>
<feature type="non-terminal residue" evidence="2">
    <location>
        <position position="246"/>
    </location>
</feature>
<evidence type="ECO:0000259" key="1">
    <source>
        <dbReference type="PROSITE" id="PS50822"/>
    </source>
</evidence>
<evidence type="ECO:0000313" key="3">
    <source>
        <dbReference type="Proteomes" id="UP000654395"/>
    </source>
</evidence>
<dbReference type="SUPFAM" id="SSF53098">
    <property type="entry name" value="Ribonuclease H-like"/>
    <property type="match status" value="1"/>
</dbReference>
<dbReference type="EMBL" id="WBNH01005541">
    <property type="protein sequence ID" value="NXX79566.1"/>
    <property type="molecule type" value="Genomic_DNA"/>
</dbReference>
<dbReference type="Pfam" id="PF02171">
    <property type="entry name" value="Piwi"/>
    <property type="match status" value="1"/>
</dbReference>
<feature type="domain" description="Piwi" evidence="1">
    <location>
        <begin position="177"/>
        <end position="246"/>
    </location>
</feature>
<dbReference type="PROSITE" id="PS50822">
    <property type="entry name" value="PIWI"/>
    <property type="match status" value="1"/>
</dbReference>